<accession>A0A142KB10</accession>
<reference evidence="2" key="1">
    <citation type="submission" date="2016-03" db="EMBL/GenBank/DDBJ databases">
        <authorList>
            <person name="Ploux O."/>
        </authorList>
    </citation>
    <scope>NUCLEOTIDE SEQUENCE [LARGE SCALE GENOMIC DNA]</scope>
</reference>
<organism evidence="1 2">
    <name type="scientific">Gordonia phage Lucky10</name>
    <dbReference type="NCBI Taxonomy" id="1821557"/>
    <lineage>
        <taxon>Viruses</taxon>
        <taxon>Duplodnaviria</taxon>
        <taxon>Heunggongvirae</taxon>
        <taxon>Uroviricota</taxon>
        <taxon>Caudoviricetes</taxon>
        <taxon>Luckytenvirus</taxon>
        <taxon>Luckytenvirus lucky10</taxon>
    </lineage>
</organism>
<evidence type="ECO:0000313" key="1">
    <source>
        <dbReference type="EMBL" id="AMS03293.1"/>
    </source>
</evidence>
<sequence>MIMDLSETIVPKSDQLNSEDLLTGPRIVTVTEVRRGSAEQPVEIVTAEFGPGRPFKPSKTVRRILVAAWGAEASAYAGRRMMLYRDPEVRFGGSAVGGIRVSALSHIDKPLSIALTVTRGRRAPYVVEPLPASFKPIPESFVAKVEAGGLSSEDQTKASEYLDKLTDSDPAEVARLRALVEDGGQE</sequence>
<proteinExistence type="predicted"/>
<evidence type="ECO:0000313" key="2">
    <source>
        <dbReference type="Proteomes" id="UP000201844"/>
    </source>
</evidence>
<protein>
    <submittedName>
        <fullName evidence="1">Uncharacterized protein</fullName>
    </submittedName>
</protein>
<keyword evidence="2" id="KW-1185">Reference proteome</keyword>
<name>A0A142KB10_9CAUD</name>
<gene>
    <name evidence="1" type="primary">50</name>
    <name evidence="1" type="ORF">SEA_LUCKY10_50</name>
</gene>
<dbReference type="OrthoDB" id="25112at10239"/>
<dbReference type="RefSeq" id="YP_009304309.1">
    <property type="nucleotide sequence ID" value="NC_031267.1"/>
</dbReference>
<dbReference type="Proteomes" id="UP000201844">
    <property type="component" value="Segment"/>
</dbReference>
<dbReference type="GeneID" id="29123316"/>
<dbReference type="KEGG" id="vg:29123316"/>
<dbReference type="EMBL" id="KU963256">
    <property type="protein sequence ID" value="AMS03293.1"/>
    <property type="molecule type" value="Genomic_DNA"/>
</dbReference>